<name>A0A915KWH4_ROMCU</name>
<protein>
    <submittedName>
        <fullName evidence="6">Uncharacterized protein</fullName>
    </submittedName>
</protein>
<keyword evidence="4" id="KW-0472">Membrane</keyword>
<proteinExistence type="predicted"/>
<dbReference type="WBParaSite" id="nRc.2.0.1.t43297-RA">
    <property type="protein sequence ID" value="nRc.2.0.1.t43297-RA"/>
    <property type="gene ID" value="nRc.2.0.1.g43297"/>
</dbReference>
<dbReference type="InterPro" id="IPR045222">
    <property type="entry name" value="Rpb4-like"/>
</dbReference>
<dbReference type="AlphaFoldDB" id="A0A915KWH4"/>
<feature type="compositionally biased region" description="Polar residues" evidence="3">
    <location>
        <begin position="1"/>
        <end position="10"/>
    </location>
</feature>
<dbReference type="GO" id="GO:0006352">
    <property type="term" value="P:DNA-templated transcription initiation"/>
    <property type="evidence" value="ECO:0007669"/>
    <property type="project" value="InterPro"/>
</dbReference>
<evidence type="ECO:0000256" key="1">
    <source>
        <dbReference type="ARBA" id="ARBA00004123"/>
    </source>
</evidence>
<accession>A0A915KWH4</accession>
<dbReference type="Pfam" id="PF03874">
    <property type="entry name" value="RNA_pol_Rpb4"/>
    <property type="match status" value="1"/>
</dbReference>
<reference evidence="6" key="1">
    <citation type="submission" date="2022-11" db="UniProtKB">
        <authorList>
            <consortium name="WormBaseParasite"/>
        </authorList>
    </citation>
    <scope>IDENTIFICATION</scope>
</reference>
<keyword evidence="4" id="KW-1133">Transmembrane helix</keyword>
<keyword evidence="5" id="KW-1185">Reference proteome</keyword>
<dbReference type="PANTHER" id="PTHR21297">
    <property type="entry name" value="DNA-DIRECTED RNA POLYMERASE II"/>
    <property type="match status" value="1"/>
</dbReference>
<evidence type="ECO:0000256" key="4">
    <source>
        <dbReference type="SAM" id="Phobius"/>
    </source>
</evidence>
<dbReference type="GO" id="GO:0005634">
    <property type="term" value="C:nucleus"/>
    <property type="evidence" value="ECO:0007669"/>
    <property type="project" value="UniProtKB-SubCell"/>
</dbReference>
<evidence type="ECO:0000256" key="2">
    <source>
        <dbReference type="ARBA" id="ARBA00023242"/>
    </source>
</evidence>
<sequence length="148" mass="16482">MYSETSSSKQWPLRINGDGGGIDTTRWSGGDGGDRRDCCSDHRDGSNTANNYAMLSVQFCRLLANFKNLHKFEIAQIGNLVPDSAEEAKALIPRSVYRCGTDRAVLELLAALNFLIILNHAIFSLENKLDDEELDSLLKNLQTKKSFQ</sequence>
<dbReference type="SUPFAM" id="SSF47819">
    <property type="entry name" value="HRDC-like"/>
    <property type="match status" value="1"/>
</dbReference>
<dbReference type="GO" id="GO:0030880">
    <property type="term" value="C:RNA polymerase complex"/>
    <property type="evidence" value="ECO:0007669"/>
    <property type="project" value="InterPro"/>
</dbReference>
<evidence type="ECO:0000256" key="3">
    <source>
        <dbReference type="SAM" id="MobiDB-lite"/>
    </source>
</evidence>
<feature type="region of interest" description="Disordered" evidence="3">
    <location>
        <begin position="1"/>
        <end position="35"/>
    </location>
</feature>
<comment type="subcellular location">
    <subcellularLocation>
        <location evidence="1">Nucleus</location>
    </subcellularLocation>
</comment>
<keyword evidence="4" id="KW-0812">Transmembrane</keyword>
<feature type="transmembrane region" description="Helical" evidence="4">
    <location>
        <begin position="104"/>
        <end position="123"/>
    </location>
</feature>
<evidence type="ECO:0000313" key="5">
    <source>
        <dbReference type="Proteomes" id="UP000887565"/>
    </source>
</evidence>
<keyword evidence="2" id="KW-0539">Nucleus</keyword>
<organism evidence="5 6">
    <name type="scientific">Romanomermis culicivorax</name>
    <name type="common">Nematode worm</name>
    <dbReference type="NCBI Taxonomy" id="13658"/>
    <lineage>
        <taxon>Eukaryota</taxon>
        <taxon>Metazoa</taxon>
        <taxon>Ecdysozoa</taxon>
        <taxon>Nematoda</taxon>
        <taxon>Enoplea</taxon>
        <taxon>Dorylaimia</taxon>
        <taxon>Mermithida</taxon>
        <taxon>Mermithoidea</taxon>
        <taxon>Mermithidae</taxon>
        <taxon>Romanomermis</taxon>
    </lineage>
</organism>
<dbReference type="GO" id="GO:0000166">
    <property type="term" value="F:nucleotide binding"/>
    <property type="evidence" value="ECO:0007669"/>
    <property type="project" value="InterPro"/>
</dbReference>
<dbReference type="InterPro" id="IPR005574">
    <property type="entry name" value="Rpb4/RPC9"/>
</dbReference>
<dbReference type="Proteomes" id="UP000887565">
    <property type="component" value="Unplaced"/>
</dbReference>
<evidence type="ECO:0000313" key="6">
    <source>
        <dbReference type="WBParaSite" id="nRc.2.0.1.t43297-RA"/>
    </source>
</evidence>
<dbReference type="InterPro" id="IPR010997">
    <property type="entry name" value="HRDC-like_sf"/>
</dbReference>
<dbReference type="Gene3D" id="1.20.1250.40">
    <property type="match status" value="1"/>
</dbReference>
<dbReference type="InterPro" id="IPR038324">
    <property type="entry name" value="Rpb4/RPC9_sf"/>
</dbReference>